<evidence type="ECO:0000256" key="7">
    <source>
        <dbReference type="ARBA" id="ARBA00022982"/>
    </source>
</evidence>
<dbReference type="PANTHER" id="PTHR30578:SF0">
    <property type="entry name" value="ION-TRANSLOCATING OXIDOREDUCTASE COMPLEX SUBUNIT D"/>
    <property type="match status" value="1"/>
</dbReference>
<evidence type="ECO:0000256" key="3">
    <source>
        <dbReference type="ARBA" id="ARBA00022630"/>
    </source>
</evidence>
<comment type="subunit">
    <text evidence="10">The complex is composed of six subunits: RnfA, RnfB, RnfC, RnfD, RnfE and RnfG.</text>
</comment>
<dbReference type="InterPro" id="IPR011303">
    <property type="entry name" value="RnfD_bac"/>
</dbReference>
<keyword evidence="4 10" id="KW-0288">FMN</keyword>
<evidence type="ECO:0000313" key="11">
    <source>
        <dbReference type="EMBL" id="OQA55426.1"/>
    </source>
</evidence>
<keyword evidence="8 10" id="KW-1133">Transmembrane helix</keyword>
<evidence type="ECO:0000256" key="8">
    <source>
        <dbReference type="ARBA" id="ARBA00022989"/>
    </source>
</evidence>
<name>A0A1V5SLH8_9BACT</name>
<dbReference type="Pfam" id="PF03116">
    <property type="entry name" value="NQR2_RnfD_RnfE"/>
    <property type="match status" value="1"/>
</dbReference>
<keyword evidence="2 10" id="KW-0597">Phosphoprotein</keyword>
<keyword evidence="5 10" id="KW-0812">Transmembrane</keyword>
<feature type="modified residue" description="FMN phosphoryl threonine" evidence="10">
    <location>
        <position position="171"/>
    </location>
</feature>
<comment type="cofactor">
    <cofactor evidence="10">
        <name>FMN</name>
        <dbReference type="ChEBI" id="CHEBI:58210"/>
    </cofactor>
</comment>
<feature type="transmembrane region" description="Helical" evidence="10">
    <location>
        <begin position="229"/>
        <end position="245"/>
    </location>
</feature>
<reference evidence="11" key="1">
    <citation type="submission" date="2017-02" db="EMBL/GenBank/DDBJ databases">
        <title>Delving into the versatile metabolic prowess of the omnipresent phylum Bacteroidetes.</title>
        <authorList>
            <person name="Nobu M.K."/>
            <person name="Mei R."/>
            <person name="Narihiro T."/>
            <person name="Kuroda K."/>
            <person name="Liu W.-T."/>
        </authorList>
    </citation>
    <scope>NUCLEOTIDE SEQUENCE</scope>
    <source>
        <strain evidence="11">ADurb.Bin276</strain>
    </source>
</reference>
<keyword evidence="3 10" id="KW-0285">Flavoprotein</keyword>
<proteinExistence type="inferred from homology"/>
<comment type="subcellular location">
    <subcellularLocation>
        <location evidence="10">Cell membrane</location>
        <topology evidence="10">Multi-pass membrane protein</topology>
    </subcellularLocation>
</comment>
<dbReference type="GO" id="GO:0055085">
    <property type="term" value="P:transmembrane transport"/>
    <property type="evidence" value="ECO:0007669"/>
    <property type="project" value="InterPro"/>
</dbReference>
<evidence type="ECO:0000256" key="9">
    <source>
        <dbReference type="ARBA" id="ARBA00023136"/>
    </source>
</evidence>
<gene>
    <name evidence="10 11" type="primary">rnfD</name>
    <name evidence="11" type="ORF">BWY41_01656</name>
</gene>
<keyword evidence="1 10" id="KW-0813">Transport</keyword>
<feature type="transmembrane region" description="Helical" evidence="10">
    <location>
        <begin position="193"/>
        <end position="222"/>
    </location>
</feature>
<feature type="transmembrane region" description="Helical" evidence="10">
    <location>
        <begin position="304"/>
        <end position="322"/>
    </location>
</feature>
<comment type="similarity">
    <text evidence="10">Belongs to the NqrB/RnfD family.</text>
</comment>
<evidence type="ECO:0000256" key="1">
    <source>
        <dbReference type="ARBA" id="ARBA00022448"/>
    </source>
</evidence>
<comment type="caution">
    <text evidence="10">Lacks conserved residue(s) required for the propagation of feature annotation.</text>
</comment>
<sequence>MEELRFFQTPAPHLKSPVTVPKIMFMVVVALIPATIWGIGFFGPKLTLAPLVICIFSCLFFEWLDCKIFKKPVTIKDGSALVTGLLLGLSLPPGSPFWIAIAGGGIAIILGKQMFGGLGQNIFNPALVGRAVLLISWPKLMTSWYAKTPFAFPSIEQGLVAMPQGVDVITTPTALTLTKEYGFQVLSQFEPRLLWRLFIGTVPGSIGETSVLLLLIGYFLLLGLGIVKWDIPLFFLIGLSCVALITGQNPIYHLFAGGAIIGACFMANDYTTSPLSFKSRLIFGFGAGAITGIIRILGGYPEGVTFGILVMNAVVPLLDKLLPRRFGVKSS</sequence>
<feature type="transmembrane region" description="Helical" evidence="10">
    <location>
        <begin position="23"/>
        <end position="42"/>
    </location>
</feature>
<keyword evidence="7 10" id="KW-0249">Electron transport</keyword>
<feature type="transmembrane region" description="Helical" evidence="10">
    <location>
        <begin position="48"/>
        <end position="66"/>
    </location>
</feature>
<evidence type="ECO:0000256" key="5">
    <source>
        <dbReference type="ARBA" id="ARBA00022692"/>
    </source>
</evidence>
<keyword evidence="6 10" id="KW-1278">Translocase</keyword>
<organism evidence="11">
    <name type="scientific">Candidatus Atribacter allofermentans</name>
    <dbReference type="NCBI Taxonomy" id="1852833"/>
    <lineage>
        <taxon>Bacteria</taxon>
        <taxon>Pseudomonadati</taxon>
        <taxon>Atribacterota</taxon>
        <taxon>Atribacteria</taxon>
        <taxon>Atribacterales</taxon>
        <taxon>Atribacteraceae</taxon>
        <taxon>Atribacter</taxon>
    </lineage>
</organism>
<keyword evidence="10" id="KW-1003">Cell membrane</keyword>
<evidence type="ECO:0000256" key="6">
    <source>
        <dbReference type="ARBA" id="ARBA00022967"/>
    </source>
</evidence>
<dbReference type="EC" id="7.-.-.-" evidence="10"/>
<dbReference type="InterPro" id="IPR004338">
    <property type="entry name" value="NqrB/RnfD"/>
</dbReference>
<evidence type="ECO:0000256" key="2">
    <source>
        <dbReference type="ARBA" id="ARBA00022553"/>
    </source>
</evidence>
<comment type="function">
    <text evidence="10">Part of a membrane-bound complex that couples electron transfer with translocation of ions across the membrane.</text>
</comment>
<protein>
    <recommendedName>
        <fullName evidence="10">Ion-translocating oxidoreductase complex subunit D</fullName>
        <ecNumber evidence="10">7.-.-.-</ecNumber>
    </recommendedName>
    <alternativeName>
        <fullName evidence="10">Rnf electron transport complex subunit D</fullName>
    </alternativeName>
</protein>
<dbReference type="PANTHER" id="PTHR30578">
    <property type="entry name" value="ELECTRON TRANSPORT COMPLEX PROTEIN RNFD"/>
    <property type="match status" value="1"/>
</dbReference>
<evidence type="ECO:0000256" key="4">
    <source>
        <dbReference type="ARBA" id="ARBA00022643"/>
    </source>
</evidence>
<keyword evidence="9 10" id="KW-0472">Membrane</keyword>
<accession>A0A1V5SLH8</accession>
<dbReference type="Proteomes" id="UP000485569">
    <property type="component" value="Unassembled WGS sequence"/>
</dbReference>
<dbReference type="GO" id="GO:0022900">
    <property type="term" value="P:electron transport chain"/>
    <property type="evidence" value="ECO:0007669"/>
    <property type="project" value="UniProtKB-UniRule"/>
</dbReference>
<dbReference type="AlphaFoldDB" id="A0A1V5SLH8"/>
<dbReference type="NCBIfam" id="TIGR01946">
    <property type="entry name" value="rnfD"/>
    <property type="match status" value="1"/>
</dbReference>
<evidence type="ECO:0000256" key="10">
    <source>
        <dbReference type="HAMAP-Rule" id="MF_00462"/>
    </source>
</evidence>
<dbReference type="GO" id="GO:0005886">
    <property type="term" value="C:plasma membrane"/>
    <property type="evidence" value="ECO:0007669"/>
    <property type="project" value="UniProtKB-SubCell"/>
</dbReference>
<comment type="caution">
    <text evidence="11">The sequence shown here is derived from an EMBL/GenBank/DDBJ whole genome shotgun (WGS) entry which is preliminary data.</text>
</comment>
<dbReference type="EMBL" id="MWBQ01000159">
    <property type="protein sequence ID" value="OQA55426.1"/>
    <property type="molecule type" value="Genomic_DNA"/>
</dbReference>
<dbReference type="HAMAP" id="MF_00462">
    <property type="entry name" value="RsxD_RnfD"/>
    <property type="match status" value="1"/>
</dbReference>